<comment type="similarity">
    <text evidence="1">Belongs to the V-ATPase F subunit family.</text>
</comment>
<evidence type="ECO:0008006" key="5">
    <source>
        <dbReference type="Google" id="ProtNLM"/>
    </source>
</evidence>
<evidence type="ECO:0000256" key="1">
    <source>
        <dbReference type="ARBA" id="ARBA00010148"/>
    </source>
</evidence>
<evidence type="ECO:0000313" key="4">
    <source>
        <dbReference type="EMBL" id="HGN37337.1"/>
    </source>
</evidence>
<reference evidence="4" key="1">
    <citation type="journal article" date="2020" name="mSystems">
        <title>Genome- and Community-Level Interaction Insights into Carbon Utilization and Element Cycling Functions of Hydrothermarchaeota in Hydrothermal Sediment.</title>
        <authorList>
            <person name="Zhou Z."/>
            <person name="Liu Y."/>
            <person name="Xu W."/>
            <person name="Pan J."/>
            <person name="Luo Z.H."/>
            <person name="Li M."/>
        </authorList>
    </citation>
    <scope>NUCLEOTIDE SEQUENCE [LARGE SCALE GENOMIC DNA]</scope>
    <source>
        <strain evidence="4">SpSt-618</strain>
    </source>
</reference>
<dbReference type="GO" id="GO:0046961">
    <property type="term" value="F:proton-transporting ATPase activity, rotational mechanism"/>
    <property type="evidence" value="ECO:0007669"/>
    <property type="project" value="InterPro"/>
</dbReference>
<dbReference type="EMBL" id="DTAI01000217">
    <property type="protein sequence ID" value="HGN37337.1"/>
    <property type="molecule type" value="Genomic_DNA"/>
</dbReference>
<protein>
    <recommendedName>
        <fullName evidence="5">Vacuolar H+transporting two-sector ATPase F subunit</fullName>
    </recommendedName>
</protein>
<dbReference type="Gene3D" id="3.40.50.10580">
    <property type="entry name" value="ATPase, V1 complex, subunit F"/>
    <property type="match status" value="1"/>
</dbReference>
<dbReference type="Pfam" id="PF01990">
    <property type="entry name" value="ATP-synt_F"/>
    <property type="match status" value="1"/>
</dbReference>
<name>A0A7J3I9T5_9CREN</name>
<organism evidence="4">
    <name type="scientific">Ignisphaera aggregans</name>
    <dbReference type="NCBI Taxonomy" id="334771"/>
    <lineage>
        <taxon>Archaea</taxon>
        <taxon>Thermoproteota</taxon>
        <taxon>Thermoprotei</taxon>
        <taxon>Desulfurococcales</taxon>
        <taxon>Desulfurococcaceae</taxon>
        <taxon>Ignisphaera</taxon>
    </lineage>
</organism>
<dbReference type="AlphaFoldDB" id="A0A7J3I9T5"/>
<keyword evidence="2" id="KW-0813">Transport</keyword>
<sequence>MISLHSQSKSKIAAIVRRELAPLMKILGIDAIFIIENQSEILNALTKLIEDRDLGVIIVQRSLVKGIDLTTYLQNIHIYPSIIAIPDTLDDILESPKAFYRDIIRRFIGYEVYLE</sequence>
<accession>A0A7J3I9T5</accession>
<gene>
    <name evidence="4" type="ORF">ENT87_07325</name>
</gene>
<proteinExistence type="inferred from homology"/>
<comment type="caution">
    <text evidence="4">The sequence shown here is derived from an EMBL/GenBank/DDBJ whole genome shotgun (WGS) entry which is preliminary data.</text>
</comment>
<dbReference type="SUPFAM" id="SSF159468">
    <property type="entry name" value="AtpF-like"/>
    <property type="match status" value="1"/>
</dbReference>
<evidence type="ECO:0000256" key="2">
    <source>
        <dbReference type="ARBA" id="ARBA00022448"/>
    </source>
</evidence>
<dbReference type="InterPro" id="IPR008218">
    <property type="entry name" value="ATPase_V1-cplx_f_g_su"/>
</dbReference>
<dbReference type="InterPro" id="IPR036906">
    <property type="entry name" value="ATPase_V1_fsu_sf"/>
</dbReference>
<keyword evidence="3" id="KW-0406">Ion transport</keyword>
<evidence type="ECO:0000256" key="3">
    <source>
        <dbReference type="ARBA" id="ARBA00023065"/>
    </source>
</evidence>